<dbReference type="Pfam" id="PF10257">
    <property type="entry name" value="RAI16-like"/>
    <property type="match status" value="1"/>
</dbReference>
<evidence type="ECO:0000313" key="4">
    <source>
        <dbReference type="Proteomes" id="UP001211065"/>
    </source>
</evidence>
<gene>
    <name evidence="3" type="ORF">HK099_005358</name>
</gene>
<dbReference type="PANTHER" id="PTHR21705">
    <property type="entry name" value="RAI16 PROTEIN-RELATED"/>
    <property type="match status" value="1"/>
</dbReference>
<dbReference type="InterPro" id="IPR045669">
    <property type="entry name" value="FHIP_C"/>
</dbReference>
<evidence type="ECO:0000259" key="2">
    <source>
        <dbReference type="Pfam" id="PF19314"/>
    </source>
</evidence>
<protein>
    <recommendedName>
        <fullName evidence="2">FHF complex subunit HOOK-interacting protein C-terminal domain-containing protein</fullName>
    </recommendedName>
</protein>
<proteinExistence type="inferred from homology"/>
<organism evidence="3 4">
    <name type="scientific">Clydaea vesicula</name>
    <dbReference type="NCBI Taxonomy" id="447962"/>
    <lineage>
        <taxon>Eukaryota</taxon>
        <taxon>Fungi</taxon>
        <taxon>Fungi incertae sedis</taxon>
        <taxon>Chytridiomycota</taxon>
        <taxon>Chytridiomycota incertae sedis</taxon>
        <taxon>Chytridiomycetes</taxon>
        <taxon>Lobulomycetales</taxon>
        <taxon>Lobulomycetaceae</taxon>
        <taxon>Clydaea</taxon>
    </lineage>
</organism>
<dbReference type="Pfam" id="PF19314">
    <property type="entry name" value="DUF5917"/>
    <property type="match status" value="1"/>
</dbReference>
<comment type="caution">
    <text evidence="3">The sequence shown here is derived from an EMBL/GenBank/DDBJ whole genome shotgun (WGS) entry which is preliminary data.</text>
</comment>
<reference evidence="3" key="1">
    <citation type="submission" date="2020-05" db="EMBL/GenBank/DDBJ databases">
        <title>Phylogenomic resolution of chytrid fungi.</title>
        <authorList>
            <person name="Stajich J.E."/>
            <person name="Amses K."/>
            <person name="Simmons R."/>
            <person name="Seto K."/>
            <person name="Myers J."/>
            <person name="Bonds A."/>
            <person name="Quandt C.A."/>
            <person name="Barry K."/>
            <person name="Liu P."/>
            <person name="Grigoriev I."/>
            <person name="Longcore J.E."/>
            <person name="James T.Y."/>
        </authorList>
    </citation>
    <scope>NUCLEOTIDE SEQUENCE</scope>
    <source>
        <strain evidence="3">JEL0476</strain>
    </source>
</reference>
<sequence length="766" mass="87410">MESWLLGFTTRLGALPKVPQKPSEKLQNIWEQIIFQTKLEINWSKNCVQTIIPSLLQQIFDILVKESAVTEGGVDGGCTEMFLNNDMLADLIRISENDVPVGFREEVIRFLTNLISVLDGKLLIQNSIHRPVLHLIRQCTIGKEHKYDDLMLELEYNVTSKIREFPNLLHIFFIKNFVPKNVSKESVSAGKASETSTTLNVSPSRLKTNKEAYNAENPVTEGYEFLLFDHLIRFLHQDGQNGDIARTAFLFLLELNDADLMQFVIKSDFSTVLIAGLGGLFSQLPVTLPISNQKGKRAQVDLMHFHEDLDAFLKLLEFVQRLVLVCPSIEVIDTILSDLNKTFLDSIVQSSIANSSDYDGTAAAYIFYLNQMLLIINEEKLSLCFCNFLLNSHDDDVKDYSAGSIETMNYQIDDIRLYLRDIILSKMNSLSEEVVLTTLTLFQTLLSFHSTHSIPLLFKGLPKTEIADKRKAAVKIDVRQHLKALDTIFSIIPAEFPSNGTQSLASYVLEVQRTNSTYSRGLRKGLSVLTTMEQNTKVKKNLLETFESNKNKVEPVRDSTNKIETKQQRLSIYSKNEENFKKQLNELIKDVTFKKFINKFSTFFAHSFEINVILTGLICQLLSAPEPLIYISMFFSESFLRINENINREEGELNGKILESEICNLLTVFAKLKLEIEEFKKEISPAEFEKNLLITRNKIFQKNLNFLGSGSTAIEDRPMQQFTSLSDLDLDKEFFKNVILLEEFSKELIAILIFHATKDYDSLAYI</sequence>
<dbReference type="InterPro" id="IPR019384">
    <property type="entry name" value="FHIP"/>
</dbReference>
<keyword evidence="4" id="KW-1185">Reference proteome</keyword>
<dbReference type="EMBL" id="JADGJW010000411">
    <property type="protein sequence ID" value="KAJ3217740.1"/>
    <property type="molecule type" value="Genomic_DNA"/>
</dbReference>
<dbReference type="PANTHER" id="PTHR21705:SF11">
    <property type="entry name" value="FHIP FAMILY PROTEIN CG3558"/>
    <property type="match status" value="1"/>
</dbReference>
<evidence type="ECO:0000256" key="1">
    <source>
        <dbReference type="ARBA" id="ARBA00024336"/>
    </source>
</evidence>
<name>A0AAD5TYZ5_9FUNG</name>
<dbReference type="AlphaFoldDB" id="A0AAD5TYZ5"/>
<comment type="similarity">
    <text evidence="1">Belongs to the FHIP family.</text>
</comment>
<dbReference type="Proteomes" id="UP001211065">
    <property type="component" value="Unassembled WGS sequence"/>
</dbReference>
<accession>A0AAD5TYZ5</accession>
<evidence type="ECO:0000313" key="3">
    <source>
        <dbReference type="EMBL" id="KAJ3217740.1"/>
    </source>
</evidence>
<feature type="domain" description="FHF complex subunit HOOK-interacting protein C-terminal" evidence="2">
    <location>
        <begin position="593"/>
        <end position="697"/>
    </location>
</feature>